<reference evidence="2 4" key="2">
    <citation type="submission" date="2018-11" db="EMBL/GenBank/DDBJ databases">
        <authorList>
            <consortium name="Pathogen Informatics"/>
        </authorList>
    </citation>
    <scope>NUCLEOTIDE SEQUENCE [LARGE SCALE GENOMIC DNA]</scope>
</reference>
<gene>
    <name evidence="2" type="ORF">HDID_LOCUS8689</name>
    <name evidence="3" type="ORF">WMSIL1_LOCUS3636</name>
</gene>
<feature type="region of interest" description="Disordered" evidence="1">
    <location>
        <begin position="62"/>
        <end position="86"/>
    </location>
</feature>
<reference evidence="3 5" key="3">
    <citation type="submission" date="2019-07" db="EMBL/GenBank/DDBJ databases">
        <authorList>
            <person name="Jastrzebski P J."/>
            <person name="Paukszto L."/>
            <person name="Jastrzebski P J."/>
        </authorList>
    </citation>
    <scope>NUCLEOTIDE SEQUENCE [LARGE SCALE GENOMIC DNA]</scope>
    <source>
        <strain evidence="3 5">WMS-il1</strain>
    </source>
</reference>
<keyword evidence="5" id="KW-1185">Reference proteome</keyword>
<protein>
    <submittedName>
        <fullName evidence="6">CTNNB1_binding domain-containing protein</fullName>
    </submittedName>
</protein>
<reference evidence="6" key="1">
    <citation type="submission" date="2017-02" db="UniProtKB">
        <authorList>
            <consortium name="WormBaseParasite"/>
        </authorList>
    </citation>
    <scope>IDENTIFICATION</scope>
</reference>
<evidence type="ECO:0000313" key="5">
    <source>
        <dbReference type="Proteomes" id="UP000321570"/>
    </source>
</evidence>
<name>A0A0R3STG0_HYMDI</name>
<dbReference type="EMBL" id="CABIJS010000111">
    <property type="protein sequence ID" value="VUZ43566.1"/>
    <property type="molecule type" value="Genomic_DNA"/>
</dbReference>
<evidence type="ECO:0000313" key="2">
    <source>
        <dbReference type="EMBL" id="VDL61007.1"/>
    </source>
</evidence>
<dbReference type="Proteomes" id="UP000321570">
    <property type="component" value="Unassembled WGS sequence"/>
</dbReference>
<dbReference type="WBParaSite" id="HDID_0000869101-mRNA-1">
    <property type="protein sequence ID" value="HDID_0000869101-mRNA-1"/>
    <property type="gene ID" value="HDID_0000869101"/>
</dbReference>
<dbReference type="Proteomes" id="UP000274504">
    <property type="component" value="Unassembled WGS sequence"/>
</dbReference>
<evidence type="ECO:0000256" key="1">
    <source>
        <dbReference type="SAM" id="MobiDB-lite"/>
    </source>
</evidence>
<feature type="region of interest" description="Disordered" evidence="1">
    <location>
        <begin position="1"/>
        <end position="43"/>
    </location>
</feature>
<feature type="compositionally biased region" description="Polar residues" evidence="1">
    <location>
        <begin position="1"/>
        <end position="10"/>
    </location>
</feature>
<evidence type="ECO:0000313" key="6">
    <source>
        <dbReference type="WBParaSite" id="HDID_0000869101-mRNA-1"/>
    </source>
</evidence>
<dbReference type="AlphaFoldDB" id="A0A0R3STG0"/>
<organism evidence="6">
    <name type="scientific">Hymenolepis diminuta</name>
    <name type="common">Rat tapeworm</name>
    <dbReference type="NCBI Taxonomy" id="6216"/>
    <lineage>
        <taxon>Eukaryota</taxon>
        <taxon>Metazoa</taxon>
        <taxon>Spiralia</taxon>
        <taxon>Lophotrochozoa</taxon>
        <taxon>Platyhelminthes</taxon>
        <taxon>Cestoda</taxon>
        <taxon>Eucestoda</taxon>
        <taxon>Cyclophyllidea</taxon>
        <taxon>Hymenolepididae</taxon>
        <taxon>Hymenolepis</taxon>
    </lineage>
</organism>
<proteinExistence type="predicted"/>
<sequence>MNGVTKGSQSLKRDNSEPDPPLTNGDDSPSTIITPEAEFDTEQSQTYNQEYLKELTATAVDSNSMRGEKQHCTPEQVPLIQKTRSR</sequence>
<dbReference type="EMBL" id="UYSG01011125">
    <property type="protein sequence ID" value="VDL61007.1"/>
    <property type="molecule type" value="Genomic_DNA"/>
</dbReference>
<evidence type="ECO:0000313" key="3">
    <source>
        <dbReference type="EMBL" id="VUZ43566.1"/>
    </source>
</evidence>
<evidence type="ECO:0000313" key="4">
    <source>
        <dbReference type="Proteomes" id="UP000274504"/>
    </source>
</evidence>
<accession>A0A0R3STG0</accession>